<dbReference type="InterPro" id="IPR009003">
    <property type="entry name" value="Peptidase_S1_PA"/>
</dbReference>
<dbReference type="PANTHER" id="PTHR38469">
    <property type="entry name" value="PERIPLASMIC PEPTIDASE SUBFAMILY S1B"/>
    <property type="match status" value="1"/>
</dbReference>
<dbReference type="EMBL" id="JAPDPI010000009">
    <property type="protein sequence ID" value="MCW3805257.1"/>
    <property type="molecule type" value="Genomic_DNA"/>
</dbReference>
<dbReference type="GO" id="GO:0006508">
    <property type="term" value="P:proteolysis"/>
    <property type="evidence" value="ECO:0007669"/>
    <property type="project" value="UniProtKB-KW"/>
</dbReference>
<evidence type="ECO:0000256" key="7">
    <source>
        <dbReference type="RuleBase" id="RU366067"/>
    </source>
</evidence>
<organism evidence="8 9">
    <name type="scientific">Plebeiibacterium marinum</name>
    <dbReference type="NCBI Taxonomy" id="2992111"/>
    <lineage>
        <taxon>Bacteria</taxon>
        <taxon>Pseudomonadati</taxon>
        <taxon>Bacteroidota</taxon>
        <taxon>Bacteroidia</taxon>
        <taxon>Marinilabiliales</taxon>
        <taxon>Marinilabiliaceae</taxon>
        <taxon>Plebeiibacterium</taxon>
    </lineage>
</organism>
<dbReference type="Proteomes" id="UP001207408">
    <property type="component" value="Unassembled WGS sequence"/>
</dbReference>
<keyword evidence="4" id="KW-0732">Signal</keyword>
<evidence type="ECO:0000256" key="1">
    <source>
        <dbReference type="ARBA" id="ARBA00010491"/>
    </source>
</evidence>
<dbReference type="Gene3D" id="2.40.10.10">
    <property type="entry name" value="Trypsin-like serine proteases"/>
    <property type="match status" value="1"/>
</dbReference>
<keyword evidence="3 7" id="KW-0645">Protease</keyword>
<keyword evidence="6 7" id="KW-0720">Serine protease</keyword>
<gene>
    <name evidence="8" type="ORF">OM074_06435</name>
</gene>
<dbReference type="GO" id="GO:0043171">
    <property type="term" value="P:peptide catabolic process"/>
    <property type="evidence" value="ECO:0007669"/>
    <property type="project" value="UniProtKB-UniRule"/>
</dbReference>
<name>A0AAE3MCX1_9BACT</name>
<proteinExistence type="inferred from homology"/>
<comment type="function">
    <text evidence="7">Catalyzes the removal of dipeptides from the N-terminus of oligopeptides.</text>
</comment>
<dbReference type="SUPFAM" id="SSF50494">
    <property type="entry name" value="Trypsin-like serine proteases"/>
    <property type="match status" value="1"/>
</dbReference>
<dbReference type="GO" id="GO:0008239">
    <property type="term" value="F:dipeptidyl-peptidase activity"/>
    <property type="evidence" value="ECO:0007669"/>
    <property type="project" value="UniProtKB-UniRule"/>
</dbReference>
<comment type="similarity">
    <text evidence="1 7">Belongs to the peptidase S46 family.</text>
</comment>
<dbReference type="RefSeq" id="WP_301198567.1">
    <property type="nucleotide sequence ID" value="NZ_JAPDPI010000009.1"/>
</dbReference>
<dbReference type="GO" id="GO:0070009">
    <property type="term" value="F:serine-type aminopeptidase activity"/>
    <property type="evidence" value="ECO:0007669"/>
    <property type="project" value="UniProtKB-UniRule"/>
</dbReference>
<evidence type="ECO:0000256" key="2">
    <source>
        <dbReference type="ARBA" id="ARBA00022438"/>
    </source>
</evidence>
<dbReference type="InterPro" id="IPR043504">
    <property type="entry name" value="Peptidase_S1_PA_chymotrypsin"/>
</dbReference>
<dbReference type="Pfam" id="PF10459">
    <property type="entry name" value="Peptidase_S46"/>
    <property type="match status" value="1"/>
</dbReference>
<sequence>MKKLVVLLVVIAMGFSGSVKADEGMWLLPLLSKLNMDKMTEMGLKLSADDIYSINNSSLKDAVVIFGRGCTGEIISDQGLILTNHHCGYGNIQALSSEEHNYLRDGFWAKSLAEELPAEGLTVTFLKRMEDVTSKVMEGVSDDMKPTDRGSIIAKNIGDIVKEASEGNDYTVRVKDYFEGNQYFLIVSETYSDVRFVGAPPSSIGKFGFDTDNWMWPRHTGDFSMFRVYGDKDGKPAEYSADNVPLKPKHHLPVSLKGVEKEDFAMTIGYPGSTERYLTSWGIKERMDVTNDARIVPRGVKQEIWHKGMMASERVNIQYASKYSRSSNYWKNSIGMNRGLKKLNVIASKQKIEKEFADWVAGSPERQNEYGEVLKSLEKVYTNRAEEKKALSYMSECMLRGTEIIDMGARSFKLLDVLKAENKDAIDKSVEKLKDQLDAMYKDYSKVMDHEVFGTMLKLYYSEIAKEFHPGFFEDVVLKKFNGDFKKYADFVFSKSMFTSKEKFEAFLDNPKAKVLEKDPVYIAAKSTTDTYRVLYLSQRKYNAIESENNRLFLKGLMEMRSDKVFYPDANFTMRLSYGKVGNYQPKDAVIYKHYTTLAGVMEKEQPDNYEFEVPARLKELYEAKDYGQYADKDGSLRVCFTTDNDITGGNSGSPVINANGELFGLAFDGNWEAMSGDIAFETQLQKCINVDIRYVLFIIDKYAGATNLIDEMTLVN</sequence>
<evidence type="ECO:0000256" key="6">
    <source>
        <dbReference type="ARBA" id="ARBA00022825"/>
    </source>
</evidence>
<accession>A0AAE3MCX1</accession>
<dbReference type="PANTHER" id="PTHR38469:SF1">
    <property type="entry name" value="PERIPLASMIC PEPTIDASE SUBFAMILY S1B"/>
    <property type="match status" value="1"/>
</dbReference>
<keyword evidence="9" id="KW-1185">Reference proteome</keyword>
<evidence type="ECO:0000313" key="9">
    <source>
        <dbReference type="Proteomes" id="UP001207408"/>
    </source>
</evidence>
<evidence type="ECO:0000256" key="3">
    <source>
        <dbReference type="ARBA" id="ARBA00022670"/>
    </source>
</evidence>
<keyword evidence="2 7" id="KW-0031">Aminopeptidase</keyword>
<protein>
    <recommendedName>
        <fullName evidence="7">Dipeptidyl-peptidase</fullName>
        <ecNumber evidence="7">3.4.14.-</ecNumber>
    </recommendedName>
</protein>
<evidence type="ECO:0000256" key="5">
    <source>
        <dbReference type="ARBA" id="ARBA00022801"/>
    </source>
</evidence>
<reference evidence="8" key="1">
    <citation type="submission" date="2022-10" db="EMBL/GenBank/DDBJ databases">
        <authorList>
            <person name="Yu W.X."/>
        </authorList>
    </citation>
    <scope>NUCLEOTIDE SEQUENCE</scope>
    <source>
        <strain evidence="8">D04</strain>
    </source>
</reference>
<dbReference type="InterPro" id="IPR019500">
    <property type="entry name" value="Pep_S46"/>
</dbReference>
<dbReference type="EC" id="3.4.14.-" evidence="7"/>
<dbReference type="AlphaFoldDB" id="A0AAE3MCX1"/>
<keyword evidence="5 7" id="KW-0378">Hydrolase</keyword>
<evidence type="ECO:0000256" key="4">
    <source>
        <dbReference type="ARBA" id="ARBA00022729"/>
    </source>
</evidence>
<evidence type="ECO:0000313" key="8">
    <source>
        <dbReference type="EMBL" id="MCW3805257.1"/>
    </source>
</evidence>
<comment type="caution">
    <text evidence="8">The sequence shown here is derived from an EMBL/GenBank/DDBJ whole genome shotgun (WGS) entry which is preliminary data.</text>
</comment>